<dbReference type="EMBL" id="CDSF01000001">
    <property type="protein sequence ID" value="CEO94257.1"/>
    <property type="molecule type" value="Genomic_DNA"/>
</dbReference>
<evidence type="ECO:0000313" key="3">
    <source>
        <dbReference type="EMBL" id="SPQ96618.1"/>
    </source>
</evidence>
<dbReference type="Proteomes" id="UP000290189">
    <property type="component" value="Unassembled WGS sequence"/>
</dbReference>
<dbReference type="Proteomes" id="UP000039324">
    <property type="component" value="Unassembled WGS sequence"/>
</dbReference>
<dbReference type="AlphaFoldDB" id="A0A0G4IGR2"/>
<reference evidence="2 4" key="1">
    <citation type="submission" date="2015-02" db="EMBL/GenBank/DDBJ databases">
        <authorList>
            <person name="Chooi Y.-H."/>
        </authorList>
    </citation>
    <scope>NUCLEOTIDE SEQUENCE [LARGE SCALE GENOMIC DNA]</scope>
    <source>
        <strain evidence="2">E3</strain>
    </source>
</reference>
<keyword evidence="1" id="KW-0732">Signal</keyword>
<evidence type="ECO:0000313" key="5">
    <source>
        <dbReference type="Proteomes" id="UP000290189"/>
    </source>
</evidence>
<evidence type="ECO:0000313" key="2">
    <source>
        <dbReference type="EMBL" id="CEO94257.1"/>
    </source>
</evidence>
<dbReference type="EMBL" id="OVEO01000006">
    <property type="protein sequence ID" value="SPQ96618.1"/>
    <property type="molecule type" value="Genomic_DNA"/>
</dbReference>
<evidence type="ECO:0000313" key="4">
    <source>
        <dbReference type="Proteomes" id="UP000039324"/>
    </source>
</evidence>
<protein>
    <submittedName>
        <fullName evidence="2">Uncharacterized protein</fullName>
    </submittedName>
</protein>
<sequence length="370" mass="39710">MQRLAVAVMAAILVFAGVDAEKATDPGQRPPSMMRNGIDAVLDSVVTSIVFDAAITNLVEQSRPYKNVMRYLVEQGANFHPDPDLCQGLEPDGQVCAVRRFWEWVQFTTKEPGWFARLWEVAFKEKSDQPDPPTYTLGRAARMLVRADPVAISRKRMEKAKSTFIRPAIGTVGSVSVIEAIRAASHAVAPGPGGVLAVPRKAAQGAVSGSMRAIQTMLVRFIIGSILQPNIELLLSDHDGNEEAMVNAVDRVLPDGPLVKAVKTLLIRKGLKKLAPPAATLLATHFVNRIVTRLFRLLPEVRAGHLTSLVKAALWTGTVAVVVGGASQAIKAAAPEEEPIPDVAETPNTGARSSWSLLVCASLVALTSLI</sequence>
<geneLocation type="mitochondrion" evidence="3"/>
<keyword evidence="4" id="KW-1185">Reference proteome</keyword>
<accession>A0A0G4IGR2</accession>
<organism evidence="2 4">
    <name type="scientific">Plasmodiophora brassicae</name>
    <name type="common">Clubroot disease agent</name>
    <dbReference type="NCBI Taxonomy" id="37360"/>
    <lineage>
        <taxon>Eukaryota</taxon>
        <taxon>Sar</taxon>
        <taxon>Rhizaria</taxon>
        <taxon>Endomyxa</taxon>
        <taxon>Phytomyxea</taxon>
        <taxon>Plasmodiophorida</taxon>
        <taxon>Plasmodiophoridae</taxon>
        <taxon>Plasmodiophora</taxon>
    </lineage>
</organism>
<name>A0A0G4IGR2_PLABS</name>
<feature type="chain" id="PRO_5035990653" evidence="1">
    <location>
        <begin position="21"/>
        <end position="370"/>
    </location>
</feature>
<feature type="signal peptide" evidence="1">
    <location>
        <begin position="1"/>
        <end position="20"/>
    </location>
</feature>
<reference evidence="3 5" key="2">
    <citation type="submission" date="2018-03" db="EMBL/GenBank/DDBJ databases">
        <authorList>
            <person name="Fogelqvist J."/>
        </authorList>
    </citation>
    <scope>NUCLEOTIDE SEQUENCE [LARGE SCALE GENOMIC DNA]</scope>
</reference>
<gene>
    <name evidence="2" type="ORF">PBRA_000042</name>
    <name evidence="3" type="ORF">PLBR_LOCUS3833</name>
</gene>
<evidence type="ECO:0000256" key="1">
    <source>
        <dbReference type="SAM" id="SignalP"/>
    </source>
</evidence>
<keyword evidence="3" id="KW-0496">Mitochondrion</keyword>
<proteinExistence type="predicted"/>